<organism evidence="1 2">
    <name type="scientific">Anaerovirgula multivorans</name>
    <dbReference type="NCBI Taxonomy" id="312168"/>
    <lineage>
        <taxon>Bacteria</taxon>
        <taxon>Bacillati</taxon>
        <taxon>Bacillota</taxon>
        <taxon>Clostridia</taxon>
        <taxon>Peptostreptococcales</taxon>
        <taxon>Natronincolaceae</taxon>
        <taxon>Anaerovirgula</taxon>
    </lineage>
</organism>
<dbReference type="Proteomes" id="UP000198304">
    <property type="component" value="Unassembled WGS sequence"/>
</dbReference>
<evidence type="ECO:0000313" key="1">
    <source>
        <dbReference type="EMBL" id="SNT22744.1"/>
    </source>
</evidence>
<dbReference type="AlphaFoldDB" id="A0A239KZN0"/>
<gene>
    <name evidence="1" type="ORF">SAMN05446037_10576</name>
</gene>
<dbReference type="EMBL" id="FZOJ01000057">
    <property type="protein sequence ID" value="SNT22744.1"/>
    <property type="molecule type" value="Genomic_DNA"/>
</dbReference>
<protein>
    <submittedName>
        <fullName evidence="1">Helix-turn-helix domain-containing protein</fullName>
    </submittedName>
</protein>
<keyword evidence="2" id="KW-1185">Reference proteome</keyword>
<sequence>MEKEICKSVAATNETFRLLVEQARKGDNGALEKVLEELEPHMEHLASFIKMPREDSLQEMKTRFIEVIRGQ</sequence>
<dbReference type="OrthoDB" id="2471504at2"/>
<accession>A0A239KZN0</accession>
<name>A0A239KZN0_9FIRM</name>
<reference evidence="1 2" key="1">
    <citation type="submission" date="2017-06" db="EMBL/GenBank/DDBJ databases">
        <authorList>
            <person name="Kim H.J."/>
            <person name="Triplett B.A."/>
        </authorList>
    </citation>
    <scope>NUCLEOTIDE SEQUENCE [LARGE SCALE GENOMIC DNA]</scope>
    <source>
        <strain evidence="1 2">SCA</strain>
    </source>
</reference>
<dbReference type="RefSeq" id="WP_089285503.1">
    <property type="nucleotide sequence ID" value="NZ_FZOJ01000057.1"/>
</dbReference>
<evidence type="ECO:0000313" key="2">
    <source>
        <dbReference type="Proteomes" id="UP000198304"/>
    </source>
</evidence>
<proteinExistence type="predicted"/>